<dbReference type="AlphaFoldDB" id="A0A5E7RQ38"/>
<dbReference type="SUPFAM" id="SSF116734">
    <property type="entry name" value="DNA methylase specificity domain"/>
    <property type="match status" value="2"/>
</dbReference>
<dbReference type="Proteomes" id="UP000412311">
    <property type="component" value="Unassembled WGS sequence"/>
</dbReference>
<dbReference type="RefSeq" id="WP_150792295.1">
    <property type="nucleotide sequence ID" value="NZ_CABVJG010000001.1"/>
</dbReference>
<dbReference type="EMBL" id="CABVJG010000001">
    <property type="protein sequence ID" value="VVP76446.1"/>
    <property type="molecule type" value="Genomic_DNA"/>
</dbReference>
<keyword evidence="1" id="KW-0680">Restriction system</keyword>
<dbReference type="GO" id="GO:0003677">
    <property type="term" value="F:DNA binding"/>
    <property type="evidence" value="ECO:0007669"/>
    <property type="project" value="UniProtKB-KW"/>
</dbReference>
<evidence type="ECO:0008006" key="5">
    <source>
        <dbReference type="Google" id="ProtNLM"/>
    </source>
</evidence>
<dbReference type="PANTHER" id="PTHR43140:SF1">
    <property type="entry name" value="TYPE I RESTRICTION ENZYME ECOKI SPECIFICITY SUBUNIT"/>
    <property type="match status" value="1"/>
</dbReference>
<protein>
    <recommendedName>
        <fullName evidence="5">Restriction endonuclease subunit S</fullName>
    </recommendedName>
</protein>
<dbReference type="Gene3D" id="1.10.287.1120">
    <property type="entry name" value="Bipartite methylase S protein"/>
    <property type="match status" value="1"/>
</dbReference>
<accession>A0A5E7RQ38</accession>
<name>A0A5E7RQ38_PSEFL</name>
<reference evidence="3 4" key="1">
    <citation type="submission" date="2019-09" db="EMBL/GenBank/DDBJ databases">
        <authorList>
            <person name="Chandra G."/>
            <person name="Truman W A."/>
        </authorList>
    </citation>
    <scope>NUCLEOTIDE SEQUENCE [LARGE SCALE GENOMIC DNA]</scope>
    <source>
        <strain evidence="3">PS925</strain>
    </source>
</reference>
<evidence type="ECO:0000313" key="4">
    <source>
        <dbReference type="Proteomes" id="UP000412311"/>
    </source>
</evidence>
<keyword evidence="2" id="KW-0238">DNA-binding</keyword>
<dbReference type="Gene3D" id="3.90.220.20">
    <property type="entry name" value="DNA methylase specificity domains"/>
    <property type="match status" value="2"/>
</dbReference>
<evidence type="ECO:0000256" key="1">
    <source>
        <dbReference type="ARBA" id="ARBA00022747"/>
    </source>
</evidence>
<gene>
    <name evidence="3" type="ORF">PS925_00054</name>
</gene>
<organism evidence="3 4">
    <name type="scientific">Pseudomonas fluorescens</name>
    <dbReference type="NCBI Taxonomy" id="294"/>
    <lineage>
        <taxon>Bacteria</taxon>
        <taxon>Pseudomonadati</taxon>
        <taxon>Pseudomonadota</taxon>
        <taxon>Gammaproteobacteria</taxon>
        <taxon>Pseudomonadales</taxon>
        <taxon>Pseudomonadaceae</taxon>
        <taxon>Pseudomonas</taxon>
    </lineage>
</organism>
<dbReference type="InterPro" id="IPR044946">
    <property type="entry name" value="Restrct_endonuc_typeI_TRD_sf"/>
</dbReference>
<sequence>MEATYPAHERYKPSGHDWVGVVPSHWTVEKLGTSLRAVSEKNRPDLPLLSITREKGVIERDLDDEESNHNFIPDDLSGYKVLRAGQFGMNKMKAWQGSYGVSQHTGIVSPAYFIFDFTKEIDPDFFSRAIRSKLYVSFFGSASDGVRIGQWDLNKARMREIPLLVPPLPEQRAIAAFLDDKCDKIDRAVKIKEDQIELLGERRQIIIQEAVTRGLNPTAPMKNSGIDCIGLIPAHWAVKPCRYAFRSVRRSDRNGSEIKLSVTQKRGIVPTDEMEENSNQAKDFDGFQICHPNDLVLNKYKAHLGVFWMTPSRGIITNNYTVFRPLNGIVSKYFEVLFHTEPYIAIFRNTVYGVTEGMAPLYTGDFYGLPAICPPEEEQLGILGHIAELSAKFENAISIKEAQISALKEYKTSLINAAVTGKIKVI</sequence>
<proteinExistence type="predicted"/>
<evidence type="ECO:0000313" key="3">
    <source>
        <dbReference type="EMBL" id="VVP76446.1"/>
    </source>
</evidence>
<evidence type="ECO:0000256" key="2">
    <source>
        <dbReference type="ARBA" id="ARBA00023125"/>
    </source>
</evidence>
<dbReference type="PANTHER" id="PTHR43140">
    <property type="entry name" value="TYPE-1 RESTRICTION ENZYME ECOKI SPECIFICITY PROTEIN"/>
    <property type="match status" value="1"/>
</dbReference>
<dbReference type="InterPro" id="IPR051212">
    <property type="entry name" value="Type-I_RE_S_subunit"/>
</dbReference>
<dbReference type="GO" id="GO:0009307">
    <property type="term" value="P:DNA restriction-modification system"/>
    <property type="evidence" value="ECO:0007669"/>
    <property type="project" value="UniProtKB-KW"/>
</dbReference>